<proteinExistence type="predicted"/>
<dbReference type="PANTHER" id="PTHR43737">
    <property type="entry name" value="BLL7424 PROTEIN"/>
    <property type="match status" value="1"/>
</dbReference>
<comment type="caution">
    <text evidence="2">The sequence shown here is derived from an EMBL/GenBank/DDBJ whole genome shotgun (WGS) entry which is preliminary data.</text>
</comment>
<dbReference type="EMBL" id="JANHAX010000003">
    <property type="protein sequence ID" value="MDQ2090798.1"/>
    <property type="molecule type" value="Genomic_DNA"/>
</dbReference>
<dbReference type="PROSITE" id="PS51318">
    <property type="entry name" value="TAT"/>
    <property type="match status" value="1"/>
</dbReference>
<dbReference type="PANTHER" id="PTHR43737:SF1">
    <property type="entry name" value="DUF1501 DOMAIN-CONTAINING PROTEIN"/>
    <property type="match status" value="1"/>
</dbReference>
<dbReference type="InterPro" id="IPR006311">
    <property type="entry name" value="TAT_signal"/>
</dbReference>
<keyword evidence="1" id="KW-0732">Signal</keyword>
<dbReference type="InterPro" id="IPR010869">
    <property type="entry name" value="DUF1501"/>
</dbReference>
<evidence type="ECO:0000256" key="1">
    <source>
        <dbReference type="SAM" id="SignalP"/>
    </source>
</evidence>
<feature type="signal peptide" evidence="1">
    <location>
        <begin position="1"/>
        <end position="27"/>
    </location>
</feature>
<feature type="chain" id="PRO_5042050793" evidence="1">
    <location>
        <begin position="28"/>
        <end position="394"/>
    </location>
</feature>
<keyword evidence="3" id="KW-1185">Reference proteome</keyword>
<organism evidence="2 3">
    <name type="scientific">Marimonas arenosa</name>
    <dbReference type="NCBI Taxonomy" id="1795305"/>
    <lineage>
        <taxon>Bacteria</taxon>
        <taxon>Pseudomonadati</taxon>
        <taxon>Pseudomonadota</taxon>
        <taxon>Alphaproteobacteria</taxon>
        <taxon>Rhodobacterales</taxon>
        <taxon>Paracoccaceae</taxon>
        <taxon>Marimonas</taxon>
    </lineage>
</organism>
<sequence>MFSRRAFLQTTAGGVLTSLAASGTAFAAAPTENRLVLIFLRGGLDGLHALAPFADPDYRRLRPVIGLDQTAGEDRGAISLDGYFGLHHALAPLKPLFEDGELLFIPAASTSYRRRSHFDGQNLLENGSGTPYGARDGWLNRAILGLNDGDRRLGLALGPSVPLILQGAAEVQTWDDSALPQVDEDFLMRLTQMYRADPLFLDALHDATGALKPDVSMDGMDDTPRQGRNFLMAARVTADLLAHDHGPRIAVMELGGWDTHFAQERRLNRLLGFVAQGLLELRTGLDGSWDRTTVMVVSEFGRTVAENASQGTDHGTGGIAMLAGGAVKGGRIAGNWPGLSPNALWEERDLRPTNAYESLFKSVLMSHLGLDQGFVETRVFPGSAGLSPMDGLFR</sequence>
<dbReference type="AlphaFoldDB" id="A0AAE4B484"/>
<accession>A0AAE4B484</accession>
<evidence type="ECO:0000313" key="3">
    <source>
        <dbReference type="Proteomes" id="UP001226762"/>
    </source>
</evidence>
<protein>
    <submittedName>
        <fullName evidence="2">DUF1501 domain-containing protein</fullName>
    </submittedName>
</protein>
<dbReference type="Proteomes" id="UP001226762">
    <property type="component" value="Unassembled WGS sequence"/>
</dbReference>
<name>A0AAE4B484_9RHOB</name>
<dbReference type="RefSeq" id="WP_306736065.1">
    <property type="nucleotide sequence ID" value="NZ_JANHAX010000003.1"/>
</dbReference>
<reference evidence="2" key="2">
    <citation type="submission" date="2023-02" db="EMBL/GenBank/DDBJ databases">
        <title>'Rhodoalgimonas zhirmunskyi' gen. nov., isolated from a red alga.</title>
        <authorList>
            <person name="Nedashkovskaya O.I."/>
            <person name="Otstavnykh N.Y."/>
            <person name="Bystritskaya E.P."/>
            <person name="Balabanova L.A."/>
            <person name="Isaeva M.P."/>
        </authorList>
    </citation>
    <scope>NUCLEOTIDE SEQUENCE</scope>
    <source>
        <strain evidence="2">KCTC 52189</strain>
    </source>
</reference>
<gene>
    <name evidence="2" type="ORF">NO357_12880</name>
</gene>
<evidence type="ECO:0000313" key="2">
    <source>
        <dbReference type="EMBL" id="MDQ2090798.1"/>
    </source>
</evidence>
<dbReference type="Pfam" id="PF07394">
    <property type="entry name" value="DUF1501"/>
    <property type="match status" value="1"/>
</dbReference>
<reference evidence="2" key="1">
    <citation type="submission" date="2022-07" db="EMBL/GenBank/DDBJ databases">
        <authorList>
            <person name="Otstavnykh N."/>
            <person name="Isaeva M."/>
            <person name="Bystritskaya E."/>
        </authorList>
    </citation>
    <scope>NUCLEOTIDE SEQUENCE</scope>
    <source>
        <strain evidence="2">KCTC 52189</strain>
    </source>
</reference>